<evidence type="ECO:0000256" key="2">
    <source>
        <dbReference type="ARBA" id="ARBA00022741"/>
    </source>
</evidence>
<gene>
    <name evidence="9" type="ORF">CLV70_101117</name>
</gene>
<keyword evidence="4 5" id="KW-0067">ATP-binding</keyword>
<dbReference type="InterPro" id="IPR000719">
    <property type="entry name" value="Prot_kinase_dom"/>
</dbReference>
<evidence type="ECO:0000256" key="7">
    <source>
        <dbReference type="SAM" id="Phobius"/>
    </source>
</evidence>
<feature type="compositionally biased region" description="Pro residues" evidence="6">
    <location>
        <begin position="275"/>
        <end position="294"/>
    </location>
</feature>
<evidence type="ECO:0000259" key="8">
    <source>
        <dbReference type="PROSITE" id="PS50011"/>
    </source>
</evidence>
<reference evidence="9 10" key="1">
    <citation type="submission" date="2018-03" db="EMBL/GenBank/DDBJ databases">
        <title>Genomic Encyclopedia of Archaeal and Bacterial Type Strains, Phase II (KMG-II): from individual species to whole genera.</title>
        <authorList>
            <person name="Goeker M."/>
        </authorList>
    </citation>
    <scope>NUCLEOTIDE SEQUENCE [LARGE SCALE GENOMIC DNA]</scope>
    <source>
        <strain evidence="9 10">DSM 45348</strain>
    </source>
</reference>
<keyword evidence="2 5" id="KW-0547">Nucleotide-binding</keyword>
<dbReference type="Gene3D" id="1.10.510.10">
    <property type="entry name" value="Transferase(Phosphotransferase) domain 1"/>
    <property type="match status" value="1"/>
</dbReference>
<feature type="binding site" evidence="5">
    <location>
        <position position="44"/>
    </location>
    <ligand>
        <name>ATP</name>
        <dbReference type="ChEBI" id="CHEBI:30616"/>
    </ligand>
</feature>
<feature type="transmembrane region" description="Helical" evidence="7">
    <location>
        <begin position="320"/>
        <end position="342"/>
    </location>
</feature>
<dbReference type="Pfam" id="PF00069">
    <property type="entry name" value="Pkinase"/>
    <property type="match status" value="1"/>
</dbReference>
<keyword evidence="1" id="KW-0808">Transferase</keyword>
<feature type="domain" description="Protein kinase" evidence="8">
    <location>
        <begin position="16"/>
        <end position="269"/>
    </location>
</feature>
<keyword evidence="9" id="KW-0723">Serine/threonine-protein kinase</keyword>
<organism evidence="9 10">
    <name type="scientific">Pseudosporangium ferrugineum</name>
    <dbReference type="NCBI Taxonomy" id="439699"/>
    <lineage>
        <taxon>Bacteria</taxon>
        <taxon>Bacillati</taxon>
        <taxon>Actinomycetota</taxon>
        <taxon>Actinomycetes</taxon>
        <taxon>Micromonosporales</taxon>
        <taxon>Micromonosporaceae</taxon>
        <taxon>Pseudosporangium</taxon>
    </lineage>
</organism>
<dbReference type="GO" id="GO:0004674">
    <property type="term" value="F:protein serine/threonine kinase activity"/>
    <property type="evidence" value="ECO:0007669"/>
    <property type="project" value="UniProtKB-KW"/>
</dbReference>
<protein>
    <submittedName>
        <fullName evidence="9">Serine/threonine protein kinase</fullName>
    </submittedName>
</protein>
<dbReference type="GO" id="GO:0005524">
    <property type="term" value="F:ATP binding"/>
    <property type="evidence" value="ECO:0007669"/>
    <property type="project" value="UniProtKB-UniRule"/>
</dbReference>
<keyword evidence="7" id="KW-0812">Transmembrane</keyword>
<dbReference type="CDD" id="cd14014">
    <property type="entry name" value="STKc_PknB_like"/>
    <property type="match status" value="1"/>
</dbReference>
<accession>A0A2T0SHU6</accession>
<evidence type="ECO:0000256" key="5">
    <source>
        <dbReference type="PROSITE-ProRule" id="PRU10141"/>
    </source>
</evidence>
<keyword evidence="7" id="KW-1133">Transmembrane helix</keyword>
<dbReference type="InterPro" id="IPR017441">
    <property type="entry name" value="Protein_kinase_ATP_BS"/>
</dbReference>
<dbReference type="PROSITE" id="PS50011">
    <property type="entry name" value="PROTEIN_KINASE_DOM"/>
    <property type="match status" value="1"/>
</dbReference>
<dbReference type="AlphaFoldDB" id="A0A2T0SHU6"/>
<evidence type="ECO:0000256" key="3">
    <source>
        <dbReference type="ARBA" id="ARBA00022777"/>
    </source>
</evidence>
<evidence type="ECO:0000313" key="10">
    <source>
        <dbReference type="Proteomes" id="UP000239209"/>
    </source>
</evidence>
<dbReference type="Gene3D" id="3.30.200.20">
    <property type="entry name" value="Phosphorylase Kinase, domain 1"/>
    <property type="match status" value="1"/>
</dbReference>
<dbReference type="RefSeq" id="WP_106124324.1">
    <property type="nucleotide sequence ID" value="NZ_PVZG01000001.1"/>
</dbReference>
<dbReference type="OrthoDB" id="4326323at2"/>
<dbReference type="PANTHER" id="PTHR43289:SF34">
    <property type="entry name" value="SERINE_THREONINE-PROTEIN KINASE YBDM-RELATED"/>
    <property type="match status" value="1"/>
</dbReference>
<dbReference type="Proteomes" id="UP000239209">
    <property type="component" value="Unassembled WGS sequence"/>
</dbReference>
<name>A0A2T0SHU6_9ACTN</name>
<keyword evidence="7" id="KW-0472">Membrane</keyword>
<dbReference type="EMBL" id="PVZG01000001">
    <property type="protein sequence ID" value="PRY32957.1"/>
    <property type="molecule type" value="Genomic_DNA"/>
</dbReference>
<dbReference type="PROSITE" id="PS00108">
    <property type="entry name" value="PROTEIN_KINASE_ST"/>
    <property type="match status" value="1"/>
</dbReference>
<sequence>MSRPLLPGDPRRLGRYEVLGRLGQGGMGAVYLGAGPDGREVAIKMVRPEFADDPEFRGRFRSEVNRAQQVPPFSTAEVLDADPDHEPPYLVVEYVDGPSLAAVVRERGPLGGAALHSLAVGIATALTAIHGAGVIHRDLKPANVLLARGGVKVIDFGIARPLEATSRHTGTNQMVGTVAYMAPERLEPGPGQTAGFPADIFAFGAVIAYAATGRTPFAADSAPATAMRILTGAPQLAGVPAGLYDLVRRSLARNPADRPTARDLLDALLSGSPPAASPPGPVAEPAVPPAPPGRPGELPEAWHTPPAAPLPAPRRRRGRLVVAGAAVLALCGVAGLLGLHLVNKGGSPPVTVAGSASAVPARPSASVDPVRNTAAILTGSRRTLLHMADIDRDLALPADGPARASGGTGPDALFRLESYGVDFLIKAVRPDAQGRERCLGVKVVPNRSASLVGTDCSATKATVFSISAEGGKDDKGRPTYTIANEEYGIVQWSKSDREVYVEEAGDYPNSVPFSFVDRGPA</sequence>
<keyword evidence="3 9" id="KW-0418">Kinase</keyword>
<dbReference type="SUPFAM" id="SSF56112">
    <property type="entry name" value="Protein kinase-like (PK-like)"/>
    <property type="match status" value="1"/>
</dbReference>
<feature type="region of interest" description="Disordered" evidence="6">
    <location>
        <begin position="268"/>
        <end position="313"/>
    </location>
</feature>
<evidence type="ECO:0000256" key="6">
    <source>
        <dbReference type="SAM" id="MobiDB-lite"/>
    </source>
</evidence>
<evidence type="ECO:0000256" key="1">
    <source>
        <dbReference type="ARBA" id="ARBA00022679"/>
    </source>
</evidence>
<proteinExistence type="predicted"/>
<dbReference type="InterPro" id="IPR011009">
    <property type="entry name" value="Kinase-like_dom_sf"/>
</dbReference>
<dbReference type="SMART" id="SM00220">
    <property type="entry name" value="S_TKc"/>
    <property type="match status" value="1"/>
</dbReference>
<dbReference type="PANTHER" id="PTHR43289">
    <property type="entry name" value="MITOGEN-ACTIVATED PROTEIN KINASE KINASE KINASE 20-RELATED"/>
    <property type="match status" value="1"/>
</dbReference>
<evidence type="ECO:0000256" key="4">
    <source>
        <dbReference type="ARBA" id="ARBA00022840"/>
    </source>
</evidence>
<dbReference type="PROSITE" id="PS00107">
    <property type="entry name" value="PROTEIN_KINASE_ATP"/>
    <property type="match status" value="1"/>
</dbReference>
<evidence type="ECO:0000313" key="9">
    <source>
        <dbReference type="EMBL" id="PRY32957.1"/>
    </source>
</evidence>
<keyword evidence="10" id="KW-1185">Reference proteome</keyword>
<comment type="caution">
    <text evidence="9">The sequence shown here is derived from an EMBL/GenBank/DDBJ whole genome shotgun (WGS) entry which is preliminary data.</text>
</comment>
<dbReference type="InterPro" id="IPR008271">
    <property type="entry name" value="Ser/Thr_kinase_AS"/>
</dbReference>